<evidence type="ECO:0000313" key="2">
    <source>
        <dbReference type="EMBL" id="RDI69037.1"/>
    </source>
</evidence>
<comment type="caution">
    <text evidence="2">The sequence shown here is derived from an EMBL/GenBank/DDBJ whole genome shotgun (WGS) entry which is preliminary data.</text>
</comment>
<proteinExistence type="predicted"/>
<accession>A0A370IE88</accession>
<sequence length="133" mass="14375">MVCEEALPATRLPPRCQSPARSIEGQYACDRSDDAERDIVRSETRASGSDSTGKRAFALRPASIRIGVGPYASIDRNILWCNGTAVPIGRLLLEIGGRLAAAIPALGTRGPYRARALTRKQQLDRRSGVKEGK</sequence>
<dbReference type="Proteomes" id="UP000254869">
    <property type="component" value="Unassembled WGS sequence"/>
</dbReference>
<keyword evidence="3" id="KW-1185">Reference proteome</keyword>
<protein>
    <submittedName>
        <fullName evidence="2">Uncharacterized protein</fullName>
    </submittedName>
</protein>
<evidence type="ECO:0000313" key="3">
    <source>
        <dbReference type="Proteomes" id="UP000254869"/>
    </source>
</evidence>
<reference evidence="2 3" key="1">
    <citation type="submission" date="2018-07" db="EMBL/GenBank/DDBJ databases">
        <title>Genomic Encyclopedia of Type Strains, Phase IV (KMG-IV): sequencing the most valuable type-strain genomes for metagenomic binning, comparative biology and taxonomic classification.</title>
        <authorList>
            <person name="Goeker M."/>
        </authorList>
    </citation>
    <scope>NUCLEOTIDE SEQUENCE [LARGE SCALE GENOMIC DNA]</scope>
    <source>
        <strain evidence="2 3">DSM 44290</strain>
    </source>
</reference>
<organism evidence="2 3">
    <name type="scientific">Nocardia pseudobrasiliensis</name>
    <dbReference type="NCBI Taxonomy" id="45979"/>
    <lineage>
        <taxon>Bacteria</taxon>
        <taxon>Bacillati</taxon>
        <taxon>Actinomycetota</taxon>
        <taxon>Actinomycetes</taxon>
        <taxon>Mycobacteriales</taxon>
        <taxon>Nocardiaceae</taxon>
        <taxon>Nocardia</taxon>
    </lineage>
</organism>
<name>A0A370IE88_9NOCA</name>
<evidence type="ECO:0000256" key="1">
    <source>
        <dbReference type="SAM" id="MobiDB-lite"/>
    </source>
</evidence>
<dbReference type="EMBL" id="QQBC01000001">
    <property type="protein sequence ID" value="RDI69037.1"/>
    <property type="molecule type" value="Genomic_DNA"/>
</dbReference>
<feature type="compositionally biased region" description="Basic and acidic residues" evidence="1">
    <location>
        <begin position="30"/>
        <end position="44"/>
    </location>
</feature>
<dbReference type="AlphaFoldDB" id="A0A370IE88"/>
<feature type="region of interest" description="Disordered" evidence="1">
    <location>
        <begin position="27"/>
        <end position="53"/>
    </location>
</feature>
<gene>
    <name evidence="2" type="ORF">DFR76_101575</name>
</gene>